<organism evidence="1 2">
    <name type="scientific">Acrobeloides nanus</name>
    <dbReference type="NCBI Taxonomy" id="290746"/>
    <lineage>
        <taxon>Eukaryota</taxon>
        <taxon>Metazoa</taxon>
        <taxon>Ecdysozoa</taxon>
        <taxon>Nematoda</taxon>
        <taxon>Chromadorea</taxon>
        <taxon>Rhabditida</taxon>
        <taxon>Tylenchina</taxon>
        <taxon>Cephalobomorpha</taxon>
        <taxon>Cephaloboidea</taxon>
        <taxon>Cephalobidae</taxon>
        <taxon>Acrobeloides</taxon>
    </lineage>
</organism>
<name>A0A914CAZ7_9BILA</name>
<dbReference type="AlphaFoldDB" id="A0A914CAZ7"/>
<dbReference type="InterPro" id="IPR029021">
    <property type="entry name" value="Prot-tyrosine_phosphatase-like"/>
</dbReference>
<dbReference type="SUPFAM" id="SSF52799">
    <property type="entry name" value="(Phosphotyrosine protein) phosphatases II"/>
    <property type="match status" value="1"/>
</dbReference>
<evidence type="ECO:0000313" key="1">
    <source>
        <dbReference type="Proteomes" id="UP000887540"/>
    </source>
</evidence>
<keyword evidence="1" id="KW-1185">Reference proteome</keyword>
<protein>
    <submittedName>
        <fullName evidence="2">Uncharacterized protein</fullName>
    </submittedName>
</protein>
<dbReference type="Proteomes" id="UP000887540">
    <property type="component" value="Unplaced"/>
</dbReference>
<accession>A0A914CAZ7</accession>
<dbReference type="WBParaSite" id="ACRNAN_Path_723.g2737.t1">
    <property type="protein sequence ID" value="ACRNAN_Path_723.g2737.t1"/>
    <property type="gene ID" value="ACRNAN_Path_723.g2737"/>
</dbReference>
<proteinExistence type="predicted"/>
<evidence type="ECO:0000313" key="2">
    <source>
        <dbReference type="WBParaSite" id="ACRNAN_Path_723.g2737.t1"/>
    </source>
</evidence>
<sequence>MSVTDLEFETALNYVKTKRRGAQPNEGFLLQLETFESEMVQYERQRIREEFINHSNFMNLYEKDIDFIGYKNTKFFEEKLKSQLGLVDFQQLSV</sequence>
<reference evidence="2" key="1">
    <citation type="submission" date="2022-11" db="UniProtKB">
        <authorList>
            <consortium name="WormBaseParasite"/>
        </authorList>
    </citation>
    <scope>IDENTIFICATION</scope>
</reference>
<dbReference type="Gene3D" id="3.90.190.10">
    <property type="entry name" value="Protein tyrosine phosphatase superfamily"/>
    <property type="match status" value="1"/>
</dbReference>